<feature type="signal peptide" evidence="2">
    <location>
        <begin position="1"/>
        <end position="21"/>
    </location>
</feature>
<evidence type="ECO:0000256" key="1">
    <source>
        <dbReference type="SAM" id="MobiDB-lite"/>
    </source>
</evidence>
<evidence type="ECO:0000256" key="2">
    <source>
        <dbReference type="SAM" id="SignalP"/>
    </source>
</evidence>
<keyword evidence="2" id="KW-0732">Signal</keyword>
<dbReference type="InterPro" id="IPR046619">
    <property type="entry name" value="DUF6732"/>
</dbReference>
<accession>A0A317PHR6</accession>
<dbReference type="EMBL" id="QGTR01000004">
    <property type="protein sequence ID" value="PWV98978.1"/>
    <property type="molecule type" value="Genomic_DNA"/>
</dbReference>
<feature type="region of interest" description="Disordered" evidence="1">
    <location>
        <begin position="58"/>
        <end position="80"/>
    </location>
</feature>
<evidence type="ECO:0000313" key="3">
    <source>
        <dbReference type="EMBL" id="PWV98978.1"/>
    </source>
</evidence>
<sequence length="80" mass="8243">MRKLIPFLLIFRAFGAGQAHAHGGHLGELAGHSHWVGWAAAAGAAAIAAWAGKRKLNADRDSKEADASADAEPDTQGAEA</sequence>
<gene>
    <name evidence="3" type="ORF">DFR52_104269</name>
</gene>
<dbReference type="Proteomes" id="UP000246352">
    <property type="component" value="Unassembled WGS sequence"/>
</dbReference>
<reference evidence="3 4" key="1">
    <citation type="submission" date="2018-05" db="EMBL/GenBank/DDBJ databases">
        <title>Genomic Encyclopedia of Type Strains, Phase IV (KMG-IV): sequencing the most valuable type-strain genomes for metagenomic binning, comparative biology and taxonomic classification.</title>
        <authorList>
            <person name="Goeker M."/>
        </authorList>
    </citation>
    <scope>NUCLEOTIDE SEQUENCE [LARGE SCALE GENOMIC DNA]</scope>
    <source>
        <strain evidence="3 4">DSM 16791</strain>
    </source>
</reference>
<evidence type="ECO:0000313" key="4">
    <source>
        <dbReference type="Proteomes" id="UP000246352"/>
    </source>
</evidence>
<comment type="caution">
    <text evidence="3">The sequence shown here is derived from an EMBL/GenBank/DDBJ whole genome shotgun (WGS) entry which is preliminary data.</text>
</comment>
<feature type="chain" id="PRO_5016459549" evidence="2">
    <location>
        <begin position="22"/>
        <end position="80"/>
    </location>
</feature>
<name>A0A317PHR6_9HYPH</name>
<protein>
    <submittedName>
        <fullName evidence="3">Uncharacterized protein</fullName>
    </submittedName>
</protein>
<organism evidence="3 4">
    <name type="scientific">Hoeflea marina</name>
    <dbReference type="NCBI Taxonomy" id="274592"/>
    <lineage>
        <taxon>Bacteria</taxon>
        <taxon>Pseudomonadati</taxon>
        <taxon>Pseudomonadota</taxon>
        <taxon>Alphaproteobacteria</taxon>
        <taxon>Hyphomicrobiales</taxon>
        <taxon>Rhizobiaceae</taxon>
        <taxon>Hoeflea</taxon>
    </lineage>
</organism>
<dbReference type="AlphaFoldDB" id="A0A317PHR6"/>
<proteinExistence type="predicted"/>
<dbReference type="RefSeq" id="WP_110033136.1">
    <property type="nucleotide sequence ID" value="NZ_QGTR01000004.1"/>
</dbReference>
<dbReference type="Pfam" id="PF20506">
    <property type="entry name" value="DUF6732"/>
    <property type="match status" value="1"/>
</dbReference>
<keyword evidence="4" id="KW-1185">Reference proteome</keyword>